<evidence type="ECO:0000256" key="1">
    <source>
        <dbReference type="ARBA" id="ARBA00022857"/>
    </source>
</evidence>
<dbReference type="InterPro" id="IPR051603">
    <property type="entry name" value="Zinc-ADH_QOR/CCCR"/>
</dbReference>
<dbReference type="Gene3D" id="3.90.180.10">
    <property type="entry name" value="Medium-chain alcohol dehydrogenases, catalytic domain"/>
    <property type="match status" value="1"/>
</dbReference>
<dbReference type="Pfam" id="PF08240">
    <property type="entry name" value="ADH_N"/>
    <property type="match status" value="1"/>
</dbReference>
<dbReference type="Proteomes" id="UP000184188">
    <property type="component" value="Unassembled WGS sequence"/>
</dbReference>
<dbReference type="VEuPathDB" id="FungiDB:ASPZODRAFT_129378"/>
<dbReference type="SMART" id="SM00829">
    <property type="entry name" value="PKS_ER"/>
    <property type="match status" value="1"/>
</dbReference>
<organism evidence="3 4">
    <name type="scientific">Penicilliopsis zonata CBS 506.65</name>
    <dbReference type="NCBI Taxonomy" id="1073090"/>
    <lineage>
        <taxon>Eukaryota</taxon>
        <taxon>Fungi</taxon>
        <taxon>Dikarya</taxon>
        <taxon>Ascomycota</taxon>
        <taxon>Pezizomycotina</taxon>
        <taxon>Eurotiomycetes</taxon>
        <taxon>Eurotiomycetidae</taxon>
        <taxon>Eurotiales</taxon>
        <taxon>Aspergillaceae</taxon>
        <taxon>Penicilliopsis</taxon>
    </lineage>
</organism>
<feature type="domain" description="Enoyl reductase (ER)" evidence="2">
    <location>
        <begin position="12"/>
        <end position="327"/>
    </location>
</feature>
<dbReference type="PANTHER" id="PTHR44154:SF1">
    <property type="entry name" value="QUINONE OXIDOREDUCTASE"/>
    <property type="match status" value="1"/>
</dbReference>
<protein>
    <recommendedName>
        <fullName evidence="2">Enoyl reductase (ER) domain-containing protein</fullName>
    </recommendedName>
</protein>
<dbReference type="InterPro" id="IPR036291">
    <property type="entry name" value="NAD(P)-bd_dom_sf"/>
</dbReference>
<dbReference type="OrthoDB" id="203908at2759"/>
<gene>
    <name evidence="3" type="ORF">ASPZODRAFT_129378</name>
</gene>
<evidence type="ECO:0000313" key="4">
    <source>
        <dbReference type="Proteomes" id="UP000184188"/>
    </source>
</evidence>
<dbReference type="SUPFAM" id="SSF51735">
    <property type="entry name" value="NAD(P)-binding Rossmann-fold domains"/>
    <property type="match status" value="1"/>
</dbReference>
<evidence type="ECO:0000313" key="3">
    <source>
        <dbReference type="EMBL" id="OJJ49007.1"/>
    </source>
</evidence>
<dbReference type="InterPro" id="IPR013154">
    <property type="entry name" value="ADH-like_N"/>
</dbReference>
<keyword evidence="1" id="KW-0521">NADP</keyword>
<dbReference type="InterPro" id="IPR011032">
    <property type="entry name" value="GroES-like_sf"/>
</dbReference>
<keyword evidence="4" id="KW-1185">Reference proteome</keyword>
<dbReference type="CDD" id="cd08243">
    <property type="entry name" value="quinone_oxidoreductase_like_1"/>
    <property type="match status" value="1"/>
</dbReference>
<name>A0A1L9SPM0_9EURO</name>
<dbReference type="EMBL" id="KV878338">
    <property type="protein sequence ID" value="OJJ49007.1"/>
    <property type="molecule type" value="Genomic_DNA"/>
</dbReference>
<dbReference type="GO" id="GO:0016491">
    <property type="term" value="F:oxidoreductase activity"/>
    <property type="evidence" value="ECO:0007669"/>
    <property type="project" value="InterPro"/>
</dbReference>
<sequence length="329" mass="35455">MSMTAVVIRTAGGPEVLKLERLPIPTVKSEHVLIRIKAFGLNRSDLFIRQGHSLGVTSVAFPRVLGIEAVGVIESAPGLEDRFPPGAKVATAMGGMGRAFDGGYAEYTSVPAKQVQVLDTTLPWEVLGALPEMLQTAWGSLMKALELEEGDRLLIRGGTTSVGLTAAAIAKNKGAFVASTTRKVEREALLKENGADEVWIEDGDIAGQLEKSAHEKFDKVLELVGTITLKDSLRCVKKGGIVCLTGVVGNEWTMERINPMQLIPSQTKLTIYGGSDANFMTTPLPDLIKQVEENRLKIKVGRVFHMEQIVEAHQCMEDNAAGGKVVVLV</sequence>
<dbReference type="RefSeq" id="XP_022583517.1">
    <property type="nucleotide sequence ID" value="XM_022722251.1"/>
</dbReference>
<proteinExistence type="predicted"/>
<accession>A0A1L9SPM0</accession>
<dbReference type="AlphaFoldDB" id="A0A1L9SPM0"/>
<dbReference type="STRING" id="1073090.A0A1L9SPM0"/>
<evidence type="ECO:0000259" key="2">
    <source>
        <dbReference type="SMART" id="SM00829"/>
    </source>
</evidence>
<dbReference type="SUPFAM" id="SSF50129">
    <property type="entry name" value="GroES-like"/>
    <property type="match status" value="1"/>
</dbReference>
<reference evidence="4" key="1">
    <citation type="journal article" date="2017" name="Genome Biol.">
        <title>Comparative genomics reveals high biological diversity and specific adaptations in the industrially and medically important fungal genus Aspergillus.</title>
        <authorList>
            <person name="de Vries R.P."/>
            <person name="Riley R."/>
            <person name="Wiebenga A."/>
            <person name="Aguilar-Osorio G."/>
            <person name="Amillis S."/>
            <person name="Uchima C.A."/>
            <person name="Anderluh G."/>
            <person name="Asadollahi M."/>
            <person name="Askin M."/>
            <person name="Barry K."/>
            <person name="Battaglia E."/>
            <person name="Bayram O."/>
            <person name="Benocci T."/>
            <person name="Braus-Stromeyer S.A."/>
            <person name="Caldana C."/>
            <person name="Canovas D."/>
            <person name="Cerqueira G.C."/>
            <person name="Chen F."/>
            <person name="Chen W."/>
            <person name="Choi C."/>
            <person name="Clum A."/>
            <person name="Dos Santos R.A."/>
            <person name="Damasio A.R."/>
            <person name="Diallinas G."/>
            <person name="Emri T."/>
            <person name="Fekete E."/>
            <person name="Flipphi M."/>
            <person name="Freyberg S."/>
            <person name="Gallo A."/>
            <person name="Gournas C."/>
            <person name="Habgood R."/>
            <person name="Hainaut M."/>
            <person name="Harispe M.L."/>
            <person name="Henrissat B."/>
            <person name="Hilden K.S."/>
            <person name="Hope R."/>
            <person name="Hossain A."/>
            <person name="Karabika E."/>
            <person name="Karaffa L."/>
            <person name="Karanyi Z."/>
            <person name="Krasevec N."/>
            <person name="Kuo A."/>
            <person name="Kusch H."/>
            <person name="LaButti K."/>
            <person name="Lagendijk E.L."/>
            <person name="Lapidus A."/>
            <person name="Levasseur A."/>
            <person name="Lindquist E."/>
            <person name="Lipzen A."/>
            <person name="Logrieco A.F."/>
            <person name="MacCabe A."/>
            <person name="Maekelae M.R."/>
            <person name="Malavazi I."/>
            <person name="Melin P."/>
            <person name="Meyer V."/>
            <person name="Mielnichuk N."/>
            <person name="Miskei M."/>
            <person name="Molnar A.P."/>
            <person name="Mule G."/>
            <person name="Ngan C.Y."/>
            <person name="Orejas M."/>
            <person name="Orosz E."/>
            <person name="Ouedraogo J.P."/>
            <person name="Overkamp K.M."/>
            <person name="Park H.-S."/>
            <person name="Perrone G."/>
            <person name="Piumi F."/>
            <person name="Punt P.J."/>
            <person name="Ram A.F."/>
            <person name="Ramon A."/>
            <person name="Rauscher S."/>
            <person name="Record E."/>
            <person name="Riano-Pachon D.M."/>
            <person name="Robert V."/>
            <person name="Roehrig J."/>
            <person name="Ruller R."/>
            <person name="Salamov A."/>
            <person name="Salih N.S."/>
            <person name="Samson R.A."/>
            <person name="Sandor E."/>
            <person name="Sanguinetti M."/>
            <person name="Schuetze T."/>
            <person name="Sepcic K."/>
            <person name="Shelest E."/>
            <person name="Sherlock G."/>
            <person name="Sophianopoulou V."/>
            <person name="Squina F.M."/>
            <person name="Sun H."/>
            <person name="Susca A."/>
            <person name="Todd R.B."/>
            <person name="Tsang A."/>
            <person name="Unkles S.E."/>
            <person name="van de Wiele N."/>
            <person name="van Rossen-Uffink D."/>
            <person name="Oliveira J.V."/>
            <person name="Vesth T.C."/>
            <person name="Visser J."/>
            <person name="Yu J.-H."/>
            <person name="Zhou M."/>
            <person name="Andersen M.R."/>
            <person name="Archer D.B."/>
            <person name="Baker S.E."/>
            <person name="Benoit I."/>
            <person name="Brakhage A.A."/>
            <person name="Braus G.H."/>
            <person name="Fischer R."/>
            <person name="Frisvad J.C."/>
            <person name="Goldman G.H."/>
            <person name="Houbraken J."/>
            <person name="Oakley B."/>
            <person name="Pocsi I."/>
            <person name="Scazzocchio C."/>
            <person name="Seiboth B."/>
            <person name="vanKuyk P.A."/>
            <person name="Wortman J."/>
            <person name="Dyer P.S."/>
            <person name="Grigoriev I.V."/>
        </authorList>
    </citation>
    <scope>NUCLEOTIDE SEQUENCE [LARGE SCALE GENOMIC DNA]</scope>
    <source>
        <strain evidence="4">CBS 506.65</strain>
    </source>
</reference>
<dbReference type="GeneID" id="34608716"/>
<dbReference type="PANTHER" id="PTHR44154">
    <property type="entry name" value="QUINONE OXIDOREDUCTASE"/>
    <property type="match status" value="1"/>
</dbReference>
<dbReference type="Gene3D" id="3.40.50.720">
    <property type="entry name" value="NAD(P)-binding Rossmann-like Domain"/>
    <property type="match status" value="1"/>
</dbReference>
<dbReference type="Pfam" id="PF13602">
    <property type="entry name" value="ADH_zinc_N_2"/>
    <property type="match status" value="1"/>
</dbReference>
<dbReference type="InterPro" id="IPR020843">
    <property type="entry name" value="ER"/>
</dbReference>